<dbReference type="AlphaFoldDB" id="A0A1B0B2U7"/>
<evidence type="ECO:0000313" key="1">
    <source>
        <dbReference type="EnsemblMetazoa" id="GPPI017080-PA"/>
    </source>
</evidence>
<sequence>MSAFKLPFLVRSLLPNKMFAIKLATKHTVITRKNMTIKYYNGREKTAKIPIQTNNCTISCL</sequence>
<evidence type="ECO:0000313" key="2">
    <source>
        <dbReference type="Proteomes" id="UP000092460"/>
    </source>
</evidence>
<accession>A0A1B0B2U7</accession>
<dbReference type="VEuPathDB" id="VectorBase:GPPI017080"/>
<dbReference type="EnsemblMetazoa" id="GPPI017080-RA">
    <property type="protein sequence ID" value="GPPI017080-PA"/>
    <property type="gene ID" value="GPPI017080"/>
</dbReference>
<organism evidence="1 2">
    <name type="scientific">Glossina palpalis gambiensis</name>
    <dbReference type="NCBI Taxonomy" id="67801"/>
    <lineage>
        <taxon>Eukaryota</taxon>
        <taxon>Metazoa</taxon>
        <taxon>Ecdysozoa</taxon>
        <taxon>Arthropoda</taxon>
        <taxon>Hexapoda</taxon>
        <taxon>Insecta</taxon>
        <taxon>Pterygota</taxon>
        <taxon>Neoptera</taxon>
        <taxon>Endopterygota</taxon>
        <taxon>Diptera</taxon>
        <taxon>Brachycera</taxon>
        <taxon>Muscomorpha</taxon>
        <taxon>Hippoboscoidea</taxon>
        <taxon>Glossinidae</taxon>
        <taxon>Glossina</taxon>
    </lineage>
</organism>
<keyword evidence="2" id="KW-1185">Reference proteome</keyword>
<dbReference type="Proteomes" id="UP000092460">
    <property type="component" value="Unassembled WGS sequence"/>
</dbReference>
<reference evidence="2" key="1">
    <citation type="submission" date="2015-01" db="EMBL/GenBank/DDBJ databases">
        <authorList>
            <person name="Aksoy S."/>
            <person name="Warren W."/>
            <person name="Wilson R.K."/>
        </authorList>
    </citation>
    <scope>NUCLEOTIDE SEQUENCE [LARGE SCALE GENOMIC DNA]</scope>
    <source>
        <strain evidence="2">IAEA</strain>
    </source>
</reference>
<proteinExistence type="predicted"/>
<protein>
    <submittedName>
        <fullName evidence="1">Uncharacterized protein</fullName>
    </submittedName>
</protein>
<reference evidence="1" key="2">
    <citation type="submission" date="2020-05" db="UniProtKB">
        <authorList>
            <consortium name="EnsemblMetazoa"/>
        </authorList>
    </citation>
    <scope>IDENTIFICATION</scope>
    <source>
        <strain evidence="1">IAEA</strain>
    </source>
</reference>
<name>A0A1B0B2U7_9MUSC</name>
<dbReference type="EMBL" id="JXJN01007719">
    <property type="status" value="NOT_ANNOTATED_CDS"/>
    <property type="molecule type" value="Genomic_DNA"/>
</dbReference>